<evidence type="ECO:0000256" key="2">
    <source>
        <dbReference type="ARBA" id="ARBA00020451"/>
    </source>
</evidence>
<organism evidence="12 13">
    <name type="scientific">Gymnopus androsaceus JB14</name>
    <dbReference type="NCBI Taxonomy" id="1447944"/>
    <lineage>
        <taxon>Eukaryota</taxon>
        <taxon>Fungi</taxon>
        <taxon>Dikarya</taxon>
        <taxon>Basidiomycota</taxon>
        <taxon>Agaricomycotina</taxon>
        <taxon>Agaricomycetes</taxon>
        <taxon>Agaricomycetidae</taxon>
        <taxon>Agaricales</taxon>
        <taxon>Marasmiineae</taxon>
        <taxon>Omphalotaceae</taxon>
        <taxon>Gymnopus</taxon>
    </lineage>
</organism>
<name>A0A6A4I4F9_9AGAR</name>
<evidence type="ECO:0000256" key="7">
    <source>
        <dbReference type="ARBA" id="ARBA00032166"/>
    </source>
</evidence>
<evidence type="ECO:0000256" key="10">
    <source>
        <dbReference type="SAM" id="MobiDB-lite"/>
    </source>
</evidence>
<keyword evidence="9" id="KW-0175">Coiled coil</keyword>
<dbReference type="PANTHER" id="PTHR13563:SF13">
    <property type="entry name" value="TRNA METHYLTRANSFERASE 10 HOMOLOG A"/>
    <property type="match status" value="1"/>
</dbReference>
<feature type="domain" description="SAM-dependent MTase TRM10-type" evidence="11">
    <location>
        <begin position="55"/>
        <end position="268"/>
    </location>
</feature>
<dbReference type="GO" id="GO:0052905">
    <property type="term" value="F:tRNA (guanosine(9)-N1)-methyltransferase activity"/>
    <property type="evidence" value="ECO:0007669"/>
    <property type="project" value="UniProtKB-EC"/>
</dbReference>
<reference evidence="12" key="1">
    <citation type="journal article" date="2019" name="Environ. Microbiol.">
        <title>Fungal ecological strategies reflected in gene transcription - a case study of two litter decomposers.</title>
        <authorList>
            <person name="Barbi F."/>
            <person name="Kohler A."/>
            <person name="Barry K."/>
            <person name="Baskaran P."/>
            <person name="Daum C."/>
            <person name="Fauchery L."/>
            <person name="Ihrmark K."/>
            <person name="Kuo A."/>
            <person name="LaButti K."/>
            <person name="Lipzen A."/>
            <person name="Morin E."/>
            <person name="Grigoriev I.V."/>
            <person name="Henrissat B."/>
            <person name="Lindahl B."/>
            <person name="Martin F."/>
        </authorList>
    </citation>
    <scope>NUCLEOTIDE SEQUENCE</scope>
    <source>
        <strain evidence="12">JB14</strain>
    </source>
</reference>
<accession>A0A6A4I4F9</accession>
<keyword evidence="5" id="KW-0949">S-adenosyl-L-methionine</keyword>
<feature type="region of interest" description="Disordered" evidence="10">
    <location>
        <begin position="270"/>
        <end position="311"/>
    </location>
</feature>
<evidence type="ECO:0000256" key="5">
    <source>
        <dbReference type="ARBA" id="ARBA00022691"/>
    </source>
</evidence>
<evidence type="ECO:0000256" key="3">
    <source>
        <dbReference type="ARBA" id="ARBA00022603"/>
    </source>
</evidence>
<evidence type="ECO:0000256" key="6">
    <source>
        <dbReference type="ARBA" id="ARBA00031792"/>
    </source>
</evidence>
<protein>
    <recommendedName>
        <fullName evidence="2">tRNA (guanine(9)-N1)-methyltransferase</fullName>
        <ecNumber evidence="1">2.1.1.221</ecNumber>
    </recommendedName>
    <alternativeName>
        <fullName evidence="7">tRNA methyltransferase 10</fullName>
    </alternativeName>
    <alternativeName>
        <fullName evidence="6">tRNA(m1G9)-methyltransferase</fullName>
    </alternativeName>
</protein>
<dbReference type="AlphaFoldDB" id="A0A6A4I4F9"/>
<evidence type="ECO:0000313" key="13">
    <source>
        <dbReference type="Proteomes" id="UP000799118"/>
    </source>
</evidence>
<dbReference type="InterPro" id="IPR028564">
    <property type="entry name" value="MT_TRM10-typ"/>
</dbReference>
<dbReference type="GO" id="GO:0002939">
    <property type="term" value="P:tRNA N1-guanine methylation"/>
    <property type="evidence" value="ECO:0007669"/>
    <property type="project" value="TreeGrafter"/>
</dbReference>
<dbReference type="InterPro" id="IPR007356">
    <property type="entry name" value="tRNA_m1G_MeTrfase_euk"/>
</dbReference>
<proteinExistence type="predicted"/>
<dbReference type="EMBL" id="ML769413">
    <property type="protein sequence ID" value="KAE9404823.1"/>
    <property type="molecule type" value="Genomic_DNA"/>
</dbReference>
<dbReference type="Proteomes" id="UP000799118">
    <property type="component" value="Unassembled WGS sequence"/>
</dbReference>
<feature type="coiled-coil region" evidence="9">
    <location>
        <begin position="22"/>
        <end position="55"/>
    </location>
</feature>
<dbReference type="Gene3D" id="3.40.1280.30">
    <property type="match status" value="1"/>
</dbReference>
<evidence type="ECO:0000256" key="9">
    <source>
        <dbReference type="SAM" id="Coils"/>
    </source>
</evidence>
<dbReference type="OrthoDB" id="278300at2759"/>
<keyword evidence="4" id="KW-0808">Transferase</keyword>
<comment type="catalytic activity">
    <reaction evidence="8">
        <text>guanosine(9) in tRNA + S-adenosyl-L-methionine = N(1)-methylguanosine(9) in tRNA + S-adenosyl-L-homocysteine + H(+)</text>
        <dbReference type="Rhea" id="RHEA:43156"/>
        <dbReference type="Rhea" id="RHEA-COMP:10367"/>
        <dbReference type="Rhea" id="RHEA-COMP:10368"/>
        <dbReference type="ChEBI" id="CHEBI:15378"/>
        <dbReference type="ChEBI" id="CHEBI:57856"/>
        <dbReference type="ChEBI" id="CHEBI:59789"/>
        <dbReference type="ChEBI" id="CHEBI:73542"/>
        <dbReference type="ChEBI" id="CHEBI:74269"/>
        <dbReference type="EC" id="2.1.1.221"/>
    </reaction>
</comment>
<dbReference type="PANTHER" id="PTHR13563">
    <property type="entry name" value="TRNA (GUANINE-9-) METHYLTRANSFERASE"/>
    <property type="match status" value="1"/>
</dbReference>
<evidence type="ECO:0000259" key="11">
    <source>
        <dbReference type="PROSITE" id="PS51675"/>
    </source>
</evidence>
<feature type="region of interest" description="Disordered" evidence="10">
    <location>
        <begin position="148"/>
        <end position="169"/>
    </location>
</feature>
<feature type="compositionally biased region" description="Acidic residues" evidence="10">
    <location>
        <begin position="282"/>
        <end position="291"/>
    </location>
</feature>
<evidence type="ECO:0000313" key="12">
    <source>
        <dbReference type="EMBL" id="KAE9404823.1"/>
    </source>
</evidence>
<keyword evidence="13" id="KW-1185">Reference proteome</keyword>
<dbReference type="CDD" id="cd18089">
    <property type="entry name" value="SPOUT_Trm10-like"/>
    <property type="match status" value="1"/>
</dbReference>
<dbReference type="InterPro" id="IPR038459">
    <property type="entry name" value="MT_TRM10-typ_sf"/>
</dbReference>
<keyword evidence="3" id="KW-0489">Methyltransferase</keyword>
<dbReference type="GO" id="GO:0000049">
    <property type="term" value="F:tRNA binding"/>
    <property type="evidence" value="ECO:0007669"/>
    <property type="project" value="TreeGrafter"/>
</dbReference>
<evidence type="ECO:0000256" key="4">
    <source>
        <dbReference type="ARBA" id="ARBA00022679"/>
    </source>
</evidence>
<sequence>MSKKAMKKAAKAERYQAFKLERRAREKQMQKEKKKLKAQKRAAGELDDYAELEEKARKKQKMSGFGGKVVLDMGFDKLMSEKEINSLCSQLAYTYSANRNAAYPFSLLYTSVDGKTRDRLEAINNGAYKRWSHTEWWQDSYERLWSSPGASSSQSVETEQPEAGTTTKQNIVYLTADSGEELEELKPDETYIIGAIVDRNRYKNLTLDKANNQSIRHARLPIGKYISSLPTRKVLTVNQVFEIMLKWVETRDWELAFNSIIPKRKFVDGGKKGKGGKGASMEAEEEEEDEEGNGHAEAEAEAGDDVESGQSSRKRNWMLCKQRLKVEVYVNHIASFAAKCNLYPHGSRLLPSVGPRFIISRAGLHWSSAHRLQKRPEPRTTFLRAGHI</sequence>
<dbReference type="PROSITE" id="PS51675">
    <property type="entry name" value="SAM_MT_TRM10"/>
    <property type="match status" value="1"/>
</dbReference>
<evidence type="ECO:0000256" key="8">
    <source>
        <dbReference type="ARBA" id="ARBA00048434"/>
    </source>
</evidence>
<gene>
    <name evidence="12" type="ORF">BT96DRAFT_813044</name>
</gene>
<dbReference type="GO" id="GO:0005634">
    <property type="term" value="C:nucleus"/>
    <property type="evidence" value="ECO:0007669"/>
    <property type="project" value="TreeGrafter"/>
</dbReference>
<evidence type="ECO:0000256" key="1">
    <source>
        <dbReference type="ARBA" id="ARBA00012797"/>
    </source>
</evidence>
<dbReference type="EC" id="2.1.1.221" evidence="1"/>